<keyword evidence="3" id="KW-0238">DNA-binding</keyword>
<protein>
    <submittedName>
        <fullName evidence="7">RNA polymerase subunit sigma-70</fullName>
    </submittedName>
</protein>
<evidence type="ECO:0000259" key="5">
    <source>
        <dbReference type="Pfam" id="PF04542"/>
    </source>
</evidence>
<dbReference type="PRINTS" id="PR00046">
    <property type="entry name" value="SIGMA70FCT"/>
</dbReference>
<keyword evidence="1" id="KW-0805">Transcription regulation</keyword>
<dbReference type="InterPro" id="IPR013324">
    <property type="entry name" value="RNA_pol_sigma_r3/r4-like"/>
</dbReference>
<dbReference type="Gene3D" id="1.20.140.160">
    <property type="match status" value="1"/>
</dbReference>
<feature type="domain" description="RNA polymerase sigma-70 region 4" evidence="6">
    <location>
        <begin position="251"/>
        <end position="301"/>
    </location>
</feature>
<keyword evidence="2" id="KW-0731">Sigma factor</keyword>
<dbReference type="PANTHER" id="PTHR30603">
    <property type="entry name" value="RNA POLYMERASE SIGMA FACTOR RPO"/>
    <property type="match status" value="1"/>
</dbReference>
<dbReference type="AlphaFoldDB" id="A0A2C5PZM3"/>
<evidence type="ECO:0000313" key="7">
    <source>
        <dbReference type="EMBL" id="PHG63721.1"/>
    </source>
</evidence>
<dbReference type="RefSeq" id="WP_098155646.1">
    <property type="nucleotide sequence ID" value="NZ_NUDB01000013.1"/>
</dbReference>
<dbReference type="InterPro" id="IPR050239">
    <property type="entry name" value="Sigma-70_RNA_pol_init_factors"/>
</dbReference>
<dbReference type="SUPFAM" id="SSF88659">
    <property type="entry name" value="Sigma3 and sigma4 domains of RNA polymerase sigma factors"/>
    <property type="match status" value="2"/>
</dbReference>
<dbReference type="InterPro" id="IPR000943">
    <property type="entry name" value="RNA_pol_sigma70"/>
</dbReference>
<organism evidence="7 8">
    <name type="scientific">Bacillus wiedmannii</name>
    <dbReference type="NCBI Taxonomy" id="1890302"/>
    <lineage>
        <taxon>Bacteria</taxon>
        <taxon>Bacillati</taxon>
        <taxon>Bacillota</taxon>
        <taxon>Bacilli</taxon>
        <taxon>Bacillales</taxon>
        <taxon>Bacillaceae</taxon>
        <taxon>Bacillus</taxon>
        <taxon>Bacillus cereus group</taxon>
    </lineage>
</organism>
<dbReference type="Pfam" id="PF04542">
    <property type="entry name" value="Sigma70_r2"/>
    <property type="match status" value="1"/>
</dbReference>
<evidence type="ECO:0000256" key="2">
    <source>
        <dbReference type="ARBA" id="ARBA00023082"/>
    </source>
</evidence>
<dbReference type="PANTHER" id="PTHR30603:SF47">
    <property type="entry name" value="RNA POLYMERASE SIGMA FACTOR SIGD, CHLOROPLASTIC"/>
    <property type="match status" value="1"/>
</dbReference>
<evidence type="ECO:0000256" key="1">
    <source>
        <dbReference type="ARBA" id="ARBA00023015"/>
    </source>
</evidence>
<feature type="domain" description="RNA polymerase sigma-70 region 2" evidence="5">
    <location>
        <begin position="74"/>
        <end position="137"/>
    </location>
</feature>
<dbReference type="GO" id="GO:0016987">
    <property type="term" value="F:sigma factor activity"/>
    <property type="evidence" value="ECO:0007669"/>
    <property type="project" value="UniProtKB-KW"/>
</dbReference>
<evidence type="ECO:0000256" key="3">
    <source>
        <dbReference type="ARBA" id="ARBA00023125"/>
    </source>
</evidence>
<sequence>MNQSYSSLNRDDSLNKTITITQGSTARSIKPMANLEGNTFEIKGIGNYKVLSKQESLKLFQRYKHGEKDLRDYLFHVNVGLVLSIARKYKNKHPDIEFDDLVQEGNEGMLRAMEDFNPALGYCFSTYAFWWIQKSMLGIICKKKSGPFKIPNSVNQFNLRYVELEDKYLQMYNRTPSVEEVVKELNVTSETVIRHNVYYKRATTMTLDIDTINEDIGISNPFYDDSSAIPSTNEMVIEDLNYEIWLIFDEVLNPKQKMVLNLCFGLLDGKVYLHKEIAKALMITTERVSQIKDEAIKKLKKCDYKDEIFNLLHEKLKVMDGLNMA</sequence>
<dbReference type="InterPro" id="IPR013325">
    <property type="entry name" value="RNA_pol_sigma_r2"/>
</dbReference>
<comment type="caution">
    <text evidence="7">The sequence shown here is derived from an EMBL/GenBank/DDBJ whole genome shotgun (WGS) entry which is preliminary data.</text>
</comment>
<dbReference type="SUPFAM" id="SSF88946">
    <property type="entry name" value="Sigma2 domain of RNA polymerase sigma factors"/>
    <property type="match status" value="1"/>
</dbReference>
<dbReference type="NCBIfam" id="TIGR02937">
    <property type="entry name" value="sigma70-ECF"/>
    <property type="match status" value="1"/>
</dbReference>
<reference evidence="7 8" key="1">
    <citation type="submission" date="2017-09" db="EMBL/GenBank/DDBJ databases">
        <title>Large-scale bioinformatics analysis of Bacillus genomes uncovers conserved roles of natural products in bacterial physiology.</title>
        <authorList>
            <consortium name="Agbiome Team Llc"/>
            <person name="Bleich R.M."/>
            <person name="Grubbs K.J."/>
            <person name="Santa Maria K.C."/>
            <person name="Allen S.E."/>
            <person name="Farag S."/>
            <person name="Shank E.A."/>
            <person name="Bowers A."/>
        </authorList>
    </citation>
    <scope>NUCLEOTIDE SEQUENCE [LARGE SCALE GENOMIC DNA]</scope>
    <source>
        <strain evidence="7 8">AFS029838</strain>
    </source>
</reference>
<dbReference type="Proteomes" id="UP000222503">
    <property type="component" value="Unassembled WGS sequence"/>
</dbReference>
<dbReference type="GO" id="GO:0006352">
    <property type="term" value="P:DNA-templated transcription initiation"/>
    <property type="evidence" value="ECO:0007669"/>
    <property type="project" value="InterPro"/>
</dbReference>
<dbReference type="EMBL" id="NUUQ01000010">
    <property type="protein sequence ID" value="PHG63721.1"/>
    <property type="molecule type" value="Genomic_DNA"/>
</dbReference>
<evidence type="ECO:0000313" key="8">
    <source>
        <dbReference type="Proteomes" id="UP000222503"/>
    </source>
</evidence>
<keyword evidence="4" id="KW-0804">Transcription</keyword>
<accession>A0A2C5PZM3</accession>
<evidence type="ECO:0000256" key="4">
    <source>
        <dbReference type="ARBA" id="ARBA00023163"/>
    </source>
</evidence>
<evidence type="ECO:0000259" key="6">
    <source>
        <dbReference type="Pfam" id="PF04545"/>
    </source>
</evidence>
<dbReference type="InterPro" id="IPR014284">
    <property type="entry name" value="RNA_pol_sigma-70_dom"/>
</dbReference>
<name>A0A2C5PZM3_9BACI</name>
<dbReference type="InterPro" id="IPR007630">
    <property type="entry name" value="RNA_pol_sigma70_r4"/>
</dbReference>
<dbReference type="Gene3D" id="1.20.120.1810">
    <property type="match status" value="1"/>
</dbReference>
<gene>
    <name evidence="7" type="ORF">COI65_07775</name>
</gene>
<dbReference type="InterPro" id="IPR007627">
    <property type="entry name" value="RNA_pol_sigma70_r2"/>
</dbReference>
<proteinExistence type="predicted"/>
<dbReference type="Pfam" id="PF04545">
    <property type="entry name" value="Sigma70_r4"/>
    <property type="match status" value="1"/>
</dbReference>
<dbReference type="GO" id="GO:0003677">
    <property type="term" value="F:DNA binding"/>
    <property type="evidence" value="ECO:0007669"/>
    <property type="project" value="UniProtKB-KW"/>
</dbReference>